<feature type="transmembrane region" description="Helical" evidence="1">
    <location>
        <begin position="33"/>
        <end position="51"/>
    </location>
</feature>
<dbReference type="Proteomes" id="UP001464555">
    <property type="component" value="Unassembled WGS sequence"/>
</dbReference>
<keyword evidence="1" id="KW-1133">Transmembrane helix</keyword>
<accession>A0ABU9HX42</accession>
<reference evidence="2 3" key="1">
    <citation type="submission" date="2024-04" db="EMBL/GenBank/DDBJ databases">
        <title>Flavobacterium sp. DGU11 16S ribosomal RNA gene Genome sequencing and assembly.</title>
        <authorList>
            <person name="Park S."/>
        </authorList>
    </citation>
    <scope>NUCLEOTIDE SEQUENCE [LARGE SCALE GENOMIC DNA]</scope>
    <source>
        <strain evidence="2 3">DGU11</strain>
    </source>
</reference>
<proteinExistence type="predicted"/>
<organism evidence="2 3">
    <name type="scientific">Flavobacterium arundinis</name>
    <dbReference type="NCBI Taxonomy" id="3139143"/>
    <lineage>
        <taxon>Bacteria</taxon>
        <taxon>Pseudomonadati</taxon>
        <taxon>Bacteroidota</taxon>
        <taxon>Flavobacteriia</taxon>
        <taxon>Flavobacteriales</taxon>
        <taxon>Flavobacteriaceae</taxon>
        <taxon>Flavobacterium</taxon>
    </lineage>
</organism>
<feature type="transmembrane region" description="Helical" evidence="1">
    <location>
        <begin position="63"/>
        <end position="88"/>
    </location>
</feature>
<dbReference type="PROSITE" id="PS51257">
    <property type="entry name" value="PROKAR_LIPOPROTEIN"/>
    <property type="match status" value="1"/>
</dbReference>
<keyword evidence="1" id="KW-0472">Membrane</keyword>
<name>A0ABU9HX42_9FLAO</name>
<sequence length="157" mass="17545">MKISRVLINGLIIFACIAAFFLLMEVAGLKDQVYLRLVNFIFVIYGINRTIRGNFKDHIDGYFANLIAGILTAMVSLIVGIFSFMAYVEYRGGADYLHTFAKSYIFGGGEPSINDFCIALAVEGTAASVIVSFTLMQFWKDKVEKINKVDDVNHIHN</sequence>
<dbReference type="EMBL" id="JBBYHR010000005">
    <property type="protein sequence ID" value="MEL1244723.1"/>
    <property type="molecule type" value="Genomic_DNA"/>
</dbReference>
<evidence type="ECO:0000313" key="2">
    <source>
        <dbReference type="EMBL" id="MEL1244723.1"/>
    </source>
</evidence>
<dbReference type="RefSeq" id="WP_341697039.1">
    <property type="nucleotide sequence ID" value="NZ_JBBYHR010000005.1"/>
</dbReference>
<evidence type="ECO:0000313" key="3">
    <source>
        <dbReference type="Proteomes" id="UP001464555"/>
    </source>
</evidence>
<comment type="caution">
    <text evidence="2">The sequence shown here is derived from an EMBL/GenBank/DDBJ whole genome shotgun (WGS) entry which is preliminary data.</text>
</comment>
<evidence type="ECO:0000256" key="1">
    <source>
        <dbReference type="SAM" id="Phobius"/>
    </source>
</evidence>
<protein>
    <recommendedName>
        <fullName evidence="4">DUF4199 domain-containing protein</fullName>
    </recommendedName>
</protein>
<feature type="transmembrane region" description="Helical" evidence="1">
    <location>
        <begin position="7"/>
        <end position="27"/>
    </location>
</feature>
<keyword evidence="3" id="KW-1185">Reference proteome</keyword>
<keyword evidence="1" id="KW-0812">Transmembrane</keyword>
<evidence type="ECO:0008006" key="4">
    <source>
        <dbReference type="Google" id="ProtNLM"/>
    </source>
</evidence>
<gene>
    <name evidence="2" type="ORF">AAEO56_10660</name>
</gene>
<feature type="transmembrane region" description="Helical" evidence="1">
    <location>
        <begin position="118"/>
        <end position="139"/>
    </location>
</feature>